<name>A0A212J0Q7_9FIRM</name>
<evidence type="ECO:0000313" key="11">
    <source>
        <dbReference type="EMBL" id="SBV93021.1"/>
    </source>
</evidence>
<dbReference type="AlphaFoldDB" id="A0A212J0Q7"/>
<gene>
    <name evidence="11" type="ORF">KL86CLO1_10325</name>
</gene>
<evidence type="ECO:0000256" key="6">
    <source>
        <dbReference type="ARBA" id="ARBA00023239"/>
    </source>
</evidence>
<evidence type="ECO:0000256" key="1">
    <source>
        <dbReference type="ARBA" id="ARBA00010679"/>
    </source>
</evidence>
<dbReference type="Gene3D" id="1.10.1670.10">
    <property type="entry name" value="Helix-hairpin-Helix base-excision DNA repair enzymes (C-terminal)"/>
    <property type="match status" value="1"/>
</dbReference>
<dbReference type="Gene3D" id="3.30.310.260">
    <property type="match status" value="1"/>
</dbReference>
<reference evidence="11" key="1">
    <citation type="submission" date="2016-04" db="EMBL/GenBank/DDBJ databases">
        <authorList>
            <person name="Evans L.H."/>
            <person name="Alamgir A."/>
            <person name="Owens N."/>
            <person name="Weber N.D."/>
            <person name="Virtaneva K."/>
            <person name="Barbian K."/>
            <person name="Babar A."/>
            <person name="Rosenke K."/>
        </authorList>
    </citation>
    <scope>NUCLEOTIDE SEQUENCE</scope>
    <source>
        <strain evidence="11">86</strain>
    </source>
</reference>
<keyword evidence="4" id="KW-0378">Hydrolase</keyword>
<evidence type="ECO:0000256" key="8">
    <source>
        <dbReference type="ARBA" id="ARBA00023295"/>
    </source>
</evidence>
<keyword evidence="3" id="KW-0227">DNA damage</keyword>
<dbReference type="Gene3D" id="1.10.340.30">
    <property type="entry name" value="Hypothetical protein, domain 2"/>
    <property type="match status" value="1"/>
</dbReference>
<evidence type="ECO:0000259" key="10">
    <source>
        <dbReference type="SMART" id="SM00478"/>
    </source>
</evidence>
<evidence type="ECO:0000256" key="7">
    <source>
        <dbReference type="ARBA" id="ARBA00023268"/>
    </source>
</evidence>
<protein>
    <recommendedName>
        <fullName evidence="2">DNA-(apurinic or apyrimidinic site) lyase</fullName>
        <ecNumber evidence="2">4.2.99.18</ecNumber>
    </recommendedName>
</protein>
<evidence type="ECO:0000256" key="5">
    <source>
        <dbReference type="ARBA" id="ARBA00023204"/>
    </source>
</evidence>
<dbReference type="GO" id="GO:0006289">
    <property type="term" value="P:nucleotide-excision repair"/>
    <property type="evidence" value="ECO:0007669"/>
    <property type="project" value="InterPro"/>
</dbReference>
<dbReference type="CDD" id="cd00056">
    <property type="entry name" value="ENDO3c"/>
    <property type="match status" value="1"/>
</dbReference>
<dbReference type="InterPro" id="IPR023170">
    <property type="entry name" value="HhH_base_excis_C"/>
</dbReference>
<feature type="domain" description="HhH-GPD" evidence="10">
    <location>
        <begin position="112"/>
        <end position="259"/>
    </location>
</feature>
<dbReference type="GO" id="GO:0006284">
    <property type="term" value="P:base-excision repair"/>
    <property type="evidence" value="ECO:0007669"/>
    <property type="project" value="InterPro"/>
</dbReference>
<keyword evidence="6" id="KW-0456">Lyase</keyword>
<proteinExistence type="inferred from homology"/>
<dbReference type="PANTHER" id="PTHR10242">
    <property type="entry name" value="8-OXOGUANINE DNA GLYCOSYLASE"/>
    <property type="match status" value="1"/>
</dbReference>
<dbReference type="InterPro" id="IPR012904">
    <property type="entry name" value="OGG_N"/>
</dbReference>
<comment type="catalytic activity">
    <reaction evidence="9">
        <text>2'-deoxyribonucleotide-(2'-deoxyribose 5'-phosphate)-2'-deoxyribonucleotide-DNA = a 3'-end 2'-deoxyribonucleotide-(2,3-dehydro-2,3-deoxyribose 5'-phosphate)-DNA + a 5'-end 5'-phospho-2'-deoxyribonucleoside-DNA + H(+)</text>
        <dbReference type="Rhea" id="RHEA:66592"/>
        <dbReference type="Rhea" id="RHEA-COMP:13180"/>
        <dbReference type="Rhea" id="RHEA-COMP:16897"/>
        <dbReference type="Rhea" id="RHEA-COMP:17067"/>
        <dbReference type="ChEBI" id="CHEBI:15378"/>
        <dbReference type="ChEBI" id="CHEBI:136412"/>
        <dbReference type="ChEBI" id="CHEBI:157695"/>
        <dbReference type="ChEBI" id="CHEBI:167181"/>
        <dbReference type="EC" id="4.2.99.18"/>
    </reaction>
</comment>
<dbReference type="InterPro" id="IPR003265">
    <property type="entry name" value="HhH-GPD_domain"/>
</dbReference>
<keyword evidence="8" id="KW-0326">Glycosidase</keyword>
<accession>A0A212J0Q7</accession>
<dbReference type="InterPro" id="IPR011257">
    <property type="entry name" value="DNA_glycosylase"/>
</dbReference>
<dbReference type="SMART" id="SM00478">
    <property type="entry name" value="ENDO3c"/>
    <property type="match status" value="1"/>
</dbReference>
<organism evidence="11">
    <name type="scientific">uncultured Eubacteriales bacterium</name>
    <dbReference type="NCBI Taxonomy" id="172733"/>
    <lineage>
        <taxon>Bacteria</taxon>
        <taxon>Bacillati</taxon>
        <taxon>Bacillota</taxon>
        <taxon>Clostridia</taxon>
        <taxon>Eubacteriales</taxon>
        <taxon>environmental samples</taxon>
    </lineage>
</organism>
<dbReference type="GO" id="GO:0008534">
    <property type="term" value="F:oxidized purine nucleobase lesion DNA N-glycosylase activity"/>
    <property type="evidence" value="ECO:0007669"/>
    <property type="project" value="InterPro"/>
</dbReference>
<evidence type="ECO:0000256" key="9">
    <source>
        <dbReference type="ARBA" id="ARBA00044632"/>
    </source>
</evidence>
<dbReference type="SUPFAM" id="SSF55945">
    <property type="entry name" value="TATA-box binding protein-like"/>
    <property type="match status" value="1"/>
</dbReference>
<dbReference type="Pfam" id="PF00730">
    <property type="entry name" value="HhH-GPD"/>
    <property type="match status" value="1"/>
</dbReference>
<dbReference type="GO" id="GO:0003684">
    <property type="term" value="F:damaged DNA binding"/>
    <property type="evidence" value="ECO:0007669"/>
    <property type="project" value="InterPro"/>
</dbReference>
<comment type="similarity">
    <text evidence="1">Belongs to the type-1 OGG1 family.</text>
</comment>
<keyword evidence="7" id="KW-0511">Multifunctional enzyme</keyword>
<evidence type="ECO:0000256" key="2">
    <source>
        <dbReference type="ARBA" id="ARBA00012720"/>
    </source>
</evidence>
<dbReference type="EMBL" id="FLUN01000001">
    <property type="protein sequence ID" value="SBV93021.1"/>
    <property type="molecule type" value="Genomic_DNA"/>
</dbReference>
<dbReference type="Pfam" id="PF07934">
    <property type="entry name" value="OGG_N"/>
    <property type="match status" value="1"/>
</dbReference>
<evidence type="ECO:0000256" key="4">
    <source>
        <dbReference type="ARBA" id="ARBA00022801"/>
    </source>
</evidence>
<dbReference type="GO" id="GO:0140078">
    <property type="term" value="F:class I DNA-(apurinic or apyrimidinic site) endonuclease activity"/>
    <property type="evidence" value="ECO:0007669"/>
    <property type="project" value="UniProtKB-EC"/>
</dbReference>
<dbReference type="EC" id="4.2.99.18" evidence="2"/>
<dbReference type="PANTHER" id="PTHR10242:SF2">
    <property type="entry name" value="N-GLYCOSYLASE_DNA LYASE"/>
    <property type="match status" value="1"/>
</dbReference>
<keyword evidence="5" id="KW-0234">DNA repair</keyword>
<evidence type="ECO:0000256" key="3">
    <source>
        <dbReference type="ARBA" id="ARBA00022763"/>
    </source>
</evidence>
<dbReference type="InterPro" id="IPR052054">
    <property type="entry name" value="Oxidative_DNA_repair_enzyme"/>
</dbReference>
<dbReference type="SUPFAM" id="SSF48150">
    <property type="entry name" value="DNA-glycosylase"/>
    <property type="match status" value="1"/>
</dbReference>
<sequence>MFTITIPDMDLEQIAASGQCFTWRRLGEGRFSILSHGRTLTAAQEGEVFSFSCTEEEFDRHWRDYFDLGTDYADIKAAIDPADPCLTAAAAFGGGIRILRQDFWEVMVSFLISQNNNITRITRSVTALCEHYGPVGAFPRPDDLQGVPAAAFETLGLGYRAKYLAALASDMSGGGLEELEEALESCDDADATAILTTLYGIGKKVADCILLFGLHRIDFFPLDTHIKKILARHYPSGFPFERYRGSLGVLQQYLFYYDLKKPPSV</sequence>